<organism evidence="1 2">
    <name type="scientific">Aromia moschata</name>
    <dbReference type="NCBI Taxonomy" id="1265417"/>
    <lineage>
        <taxon>Eukaryota</taxon>
        <taxon>Metazoa</taxon>
        <taxon>Ecdysozoa</taxon>
        <taxon>Arthropoda</taxon>
        <taxon>Hexapoda</taxon>
        <taxon>Insecta</taxon>
        <taxon>Pterygota</taxon>
        <taxon>Neoptera</taxon>
        <taxon>Endopterygota</taxon>
        <taxon>Coleoptera</taxon>
        <taxon>Polyphaga</taxon>
        <taxon>Cucujiformia</taxon>
        <taxon>Chrysomeloidea</taxon>
        <taxon>Cerambycidae</taxon>
        <taxon>Cerambycinae</taxon>
        <taxon>Callichromatini</taxon>
        <taxon>Aromia</taxon>
    </lineage>
</organism>
<dbReference type="AlphaFoldDB" id="A0AAV8XIC1"/>
<protein>
    <submittedName>
        <fullName evidence="1">Uncharacterized protein</fullName>
    </submittedName>
</protein>
<feature type="non-terminal residue" evidence="1">
    <location>
        <position position="1"/>
    </location>
</feature>
<evidence type="ECO:0000313" key="1">
    <source>
        <dbReference type="EMBL" id="KAJ8938286.1"/>
    </source>
</evidence>
<proteinExistence type="predicted"/>
<dbReference type="PANTHER" id="PTHR47326:SF1">
    <property type="entry name" value="HTH PSQ-TYPE DOMAIN-CONTAINING PROTEIN"/>
    <property type="match status" value="1"/>
</dbReference>
<dbReference type="EMBL" id="JAPWTK010000569">
    <property type="protein sequence ID" value="KAJ8938286.1"/>
    <property type="molecule type" value="Genomic_DNA"/>
</dbReference>
<dbReference type="PANTHER" id="PTHR47326">
    <property type="entry name" value="TRANSPOSABLE ELEMENT TC3 TRANSPOSASE-LIKE PROTEIN"/>
    <property type="match status" value="1"/>
</dbReference>
<comment type="caution">
    <text evidence="1">The sequence shown here is derived from an EMBL/GenBank/DDBJ whole genome shotgun (WGS) entry which is preliminary data.</text>
</comment>
<dbReference type="Proteomes" id="UP001162162">
    <property type="component" value="Unassembled WGS sequence"/>
</dbReference>
<accession>A0AAV8XIC1</accession>
<reference evidence="1" key="1">
    <citation type="journal article" date="2023" name="Insect Mol. Biol.">
        <title>Genome sequencing provides insights into the evolution of gene families encoding plant cell wall-degrading enzymes in longhorned beetles.</title>
        <authorList>
            <person name="Shin N.R."/>
            <person name="Okamura Y."/>
            <person name="Kirsch R."/>
            <person name="Pauchet Y."/>
        </authorList>
    </citation>
    <scope>NUCLEOTIDE SEQUENCE</scope>
    <source>
        <strain evidence="1">AMC_N1</strain>
    </source>
</reference>
<evidence type="ECO:0000313" key="2">
    <source>
        <dbReference type="Proteomes" id="UP001162162"/>
    </source>
</evidence>
<keyword evidence="2" id="KW-1185">Reference proteome</keyword>
<gene>
    <name evidence="1" type="ORF">NQ318_013025</name>
</gene>
<name>A0AAV8XIC1_9CUCU</name>
<sequence length="109" mass="12801">RTFVQELLPQDFGKRSGILNKHNIHTRAEENHHITQSEHYQNEFRINMWAGVFNNFLIDPHILSRRLNGNSSTILRVDDLFKGSEATVGCPRFADSLKWQNDIRDAWRL</sequence>